<organism evidence="1 2">
    <name type="scientific">Nephila pilipes</name>
    <name type="common">Giant wood spider</name>
    <name type="synonym">Nephila maculata</name>
    <dbReference type="NCBI Taxonomy" id="299642"/>
    <lineage>
        <taxon>Eukaryota</taxon>
        <taxon>Metazoa</taxon>
        <taxon>Ecdysozoa</taxon>
        <taxon>Arthropoda</taxon>
        <taxon>Chelicerata</taxon>
        <taxon>Arachnida</taxon>
        <taxon>Araneae</taxon>
        <taxon>Araneomorphae</taxon>
        <taxon>Entelegynae</taxon>
        <taxon>Araneoidea</taxon>
        <taxon>Nephilidae</taxon>
        <taxon>Nephila</taxon>
    </lineage>
</organism>
<keyword evidence="2" id="KW-1185">Reference proteome</keyword>
<gene>
    <name evidence="1" type="ORF">NPIL_605151</name>
</gene>
<sequence>SGGLSLCDKLYSGQPLSLDDEALLVAIEEDSSLTCGGLVKSWTDYASWWTGRQVLHDELLATGHLTLCHPITTTFTPWTIIFVENILLMKQTCAHPS</sequence>
<protein>
    <submittedName>
        <fullName evidence="1">Uncharacterized protein</fullName>
    </submittedName>
</protein>
<reference evidence="1" key="1">
    <citation type="submission" date="2020-08" db="EMBL/GenBank/DDBJ databases">
        <title>Multicomponent nature underlies the extraordinary mechanical properties of spider dragline silk.</title>
        <authorList>
            <person name="Kono N."/>
            <person name="Nakamura H."/>
            <person name="Mori M."/>
            <person name="Yoshida Y."/>
            <person name="Ohtoshi R."/>
            <person name="Malay A.D."/>
            <person name="Moran D.A.P."/>
            <person name="Tomita M."/>
            <person name="Numata K."/>
            <person name="Arakawa K."/>
        </authorList>
    </citation>
    <scope>NUCLEOTIDE SEQUENCE</scope>
</reference>
<name>A0A8X6TDT7_NEPPI</name>
<evidence type="ECO:0000313" key="1">
    <source>
        <dbReference type="EMBL" id="GFS97128.1"/>
    </source>
</evidence>
<feature type="non-terminal residue" evidence="1">
    <location>
        <position position="1"/>
    </location>
</feature>
<evidence type="ECO:0000313" key="2">
    <source>
        <dbReference type="Proteomes" id="UP000887013"/>
    </source>
</evidence>
<dbReference type="AlphaFoldDB" id="A0A8X6TDT7"/>
<dbReference type="Proteomes" id="UP000887013">
    <property type="component" value="Unassembled WGS sequence"/>
</dbReference>
<dbReference type="EMBL" id="BMAW01006038">
    <property type="protein sequence ID" value="GFS97128.1"/>
    <property type="molecule type" value="Genomic_DNA"/>
</dbReference>
<accession>A0A8X6TDT7</accession>
<comment type="caution">
    <text evidence="1">The sequence shown here is derived from an EMBL/GenBank/DDBJ whole genome shotgun (WGS) entry which is preliminary data.</text>
</comment>
<proteinExistence type="predicted"/>